<dbReference type="Proteomes" id="UP000550707">
    <property type="component" value="Unassembled WGS sequence"/>
</dbReference>
<evidence type="ECO:0000313" key="1">
    <source>
        <dbReference type="EMBL" id="KAF6500751.1"/>
    </source>
</evidence>
<proteinExistence type="predicted"/>
<evidence type="ECO:0000313" key="2">
    <source>
        <dbReference type="Proteomes" id="UP000550707"/>
    </source>
</evidence>
<name>A0A7J8JW68_MOLMO</name>
<gene>
    <name evidence="1" type="ORF">HJG59_007807</name>
</gene>
<accession>A0A7J8JW68</accession>
<organism evidence="1 2">
    <name type="scientific">Molossus molossus</name>
    <name type="common">Pallas' mastiff bat</name>
    <name type="synonym">Vespertilio molossus</name>
    <dbReference type="NCBI Taxonomy" id="27622"/>
    <lineage>
        <taxon>Eukaryota</taxon>
        <taxon>Metazoa</taxon>
        <taxon>Chordata</taxon>
        <taxon>Craniata</taxon>
        <taxon>Vertebrata</taxon>
        <taxon>Euteleostomi</taxon>
        <taxon>Mammalia</taxon>
        <taxon>Eutheria</taxon>
        <taxon>Laurasiatheria</taxon>
        <taxon>Chiroptera</taxon>
        <taxon>Yangochiroptera</taxon>
        <taxon>Molossidae</taxon>
        <taxon>Molossus</taxon>
    </lineage>
</organism>
<sequence>MYLSLGVLVHSSSTHLLFSTFEGNRDLPRMVTAREEKFLQRRAGWFPEDLESRRHLSRWPELEGVEDMKNRVRKKAEVGHQRILGDREKTTVVGAGDSWREKRRPKVLGRTQIVDIGALAYRV</sequence>
<dbReference type="EMBL" id="JACASF010000001">
    <property type="protein sequence ID" value="KAF6500751.1"/>
    <property type="molecule type" value="Genomic_DNA"/>
</dbReference>
<comment type="caution">
    <text evidence="1">The sequence shown here is derived from an EMBL/GenBank/DDBJ whole genome shotgun (WGS) entry which is preliminary data.</text>
</comment>
<keyword evidence="2" id="KW-1185">Reference proteome</keyword>
<protein>
    <submittedName>
        <fullName evidence="1">Uncharacterized protein</fullName>
    </submittedName>
</protein>
<reference evidence="1 2" key="1">
    <citation type="journal article" date="2020" name="Nature">
        <title>Six reference-quality genomes reveal evolution of bat adaptations.</title>
        <authorList>
            <person name="Jebb D."/>
            <person name="Huang Z."/>
            <person name="Pippel M."/>
            <person name="Hughes G.M."/>
            <person name="Lavrichenko K."/>
            <person name="Devanna P."/>
            <person name="Winkler S."/>
            <person name="Jermiin L.S."/>
            <person name="Skirmuntt E.C."/>
            <person name="Katzourakis A."/>
            <person name="Burkitt-Gray L."/>
            <person name="Ray D.A."/>
            <person name="Sullivan K.A.M."/>
            <person name="Roscito J.G."/>
            <person name="Kirilenko B.M."/>
            <person name="Davalos L.M."/>
            <person name="Corthals A.P."/>
            <person name="Power M.L."/>
            <person name="Jones G."/>
            <person name="Ransome R.D."/>
            <person name="Dechmann D.K.N."/>
            <person name="Locatelli A.G."/>
            <person name="Puechmaille S.J."/>
            <person name="Fedrigo O."/>
            <person name="Jarvis E.D."/>
            <person name="Hiller M."/>
            <person name="Vernes S.C."/>
            <person name="Myers E.W."/>
            <person name="Teeling E.C."/>
        </authorList>
    </citation>
    <scope>NUCLEOTIDE SEQUENCE [LARGE SCALE GENOMIC DNA]</scope>
    <source>
        <strain evidence="1">MMolMol1</strain>
        <tissue evidence="1">Muscle</tissue>
    </source>
</reference>
<dbReference type="AlphaFoldDB" id="A0A7J8JW68"/>
<dbReference type="InParanoid" id="A0A7J8JW68"/>